<keyword evidence="3" id="KW-0411">Iron-sulfur</keyword>
<keyword evidence="2" id="KW-0408">Iron</keyword>
<evidence type="ECO:0000256" key="1">
    <source>
        <dbReference type="ARBA" id="ARBA00022723"/>
    </source>
</evidence>
<dbReference type="EMBL" id="QRYP01000015">
    <property type="protein sequence ID" value="RGU97263.1"/>
    <property type="molecule type" value="Genomic_DNA"/>
</dbReference>
<evidence type="ECO:0000313" key="6">
    <source>
        <dbReference type="Proteomes" id="UP000285236"/>
    </source>
</evidence>
<dbReference type="PROSITE" id="PS51379">
    <property type="entry name" value="4FE4S_FER_2"/>
    <property type="match status" value="2"/>
</dbReference>
<reference evidence="5 6" key="1">
    <citation type="submission" date="2018-08" db="EMBL/GenBank/DDBJ databases">
        <title>A genome reference for cultivated species of the human gut microbiota.</title>
        <authorList>
            <person name="Zou Y."/>
            <person name="Xue W."/>
            <person name="Luo G."/>
        </authorList>
    </citation>
    <scope>NUCLEOTIDE SEQUENCE [LARGE SCALE GENOMIC DNA]</scope>
    <source>
        <strain evidence="5 6">AF15-25</strain>
    </source>
</reference>
<dbReference type="Gene3D" id="3.30.70.20">
    <property type="match status" value="1"/>
</dbReference>
<comment type="caution">
    <text evidence="5">The sequence shown here is derived from an EMBL/GenBank/DDBJ whole genome shotgun (WGS) entry which is preliminary data.</text>
</comment>
<proteinExistence type="predicted"/>
<dbReference type="PANTHER" id="PTHR31332">
    <property type="entry name" value="7-HYDROXYMETHYL CHLOROPHYLL A REDUCTASE, CHLOROPLASTIC"/>
    <property type="match status" value="1"/>
</dbReference>
<protein>
    <submittedName>
        <fullName evidence="5">4Fe-4S dicluster domain-containing protein</fullName>
    </submittedName>
</protein>
<dbReference type="Pfam" id="PF04422">
    <property type="entry name" value="FrhB_FdhB_N"/>
    <property type="match status" value="1"/>
</dbReference>
<dbReference type="Pfam" id="PF04432">
    <property type="entry name" value="FrhB_FdhB_C"/>
    <property type="match status" value="1"/>
</dbReference>
<dbReference type="InterPro" id="IPR007525">
    <property type="entry name" value="FrhB_FdhB_C"/>
</dbReference>
<dbReference type="SUPFAM" id="SSF54862">
    <property type="entry name" value="4Fe-4S ferredoxins"/>
    <property type="match status" value="1"/>
</dbReference>
<dbReference type="GO" id="GO:0051536">
    <property type="term" value="F:iron-sulfur cluster binding"/>
    <property type="evidence" value="ECO:0007669"/>
    <property type="project" value="UniProtKB-KW"/>
</dbReference>
<gene>
    <name evidence="5" type="ORF">DWW35_07315</name>
</gene>
<dbReference type="PROSITE" id="PS00198">
    <property type="entry name" value="4FE4S_FER_1"/>
    <property type="match status" value="1"/>
</dbReference>
<organism evidence="5 6">
    <name type="scientific">Segatella copri</name>
    <dbReference type="NCBI Taxonomy" id="165179"/>
    <lineage>
        <taxon>Bacteria</taxon>
        <taxon>Pseudomonadati</taxon>
        <taxon>Bacteroidota</taxon>
        <taxon>Bacteroidia</taxon>
        <taxon>Bacteroidales</taxon>
        <taxon>Prevotellaceae</taxon>
        <taxon>Segatella</taxon>
    </lineage>
</organism>
<dbReference type="Pfam" id="PF12838">
    <property type="entry name" value="Fer4_7"/>
    <property type="match status" value="1"/>
</dbReference>
<accession>A0AA92TSE7</accession>
<evidence type="ECO:0000256" key="2">
    <source>
        <dbReference type="ARBA" id="ARBA00023004"/>
    </source>
</evidence>
<dbReference type="InterPro" id="IPR017896">
    <property type="entry name" value="4Fe4S_Fe-S-bd"/>
</dbReference>
<evidence type="ECO:0000256" key="3">
    <source>
        <dbReference type="ARBA" id="ARBA00023014"/>
    </source>
</evidence>
<dbReference type="GO" id="GO:0052592">
    <property type="term" value="F:oxidoreductase activity, acting on CH or CH2 groups, with an iron-sulfur protein as acceptor"/>
    <property type="evidence" value="ECO:0007669"/>
    <property type="project" value="TreeGrafter"/>
</dbReference>
<sequence length="437" mass="49430">MLNNITYTVKNNLCTGCGICEDVCPKQAISIVRIHSEYRPRLDKSLCLGNKCGRCLKVCPGVGVNLVSIAKEHFVDSCTKEDKYIGRYIGLHTGYSLDDAIRYHSASGGMVSQFLIYLLEKNIIDGALVTGYGDDHITPISYIARTADEVINAQSSKYCPVALNKVGNEIARSEGKFVVVGTPCHIQGFRKRAAIDRRFREHVVGYFSIYCSSGRTFNGQDYIFRHYGVKKSNIKYFAYRDEGCLGKLTILHGGGGEEFPSPRTNSLSTRCRESESLQKISIPFTSYYGPMLRSFFKPHRCLTCIDHYGELADVCFGDIHIAPYDKDEVGISSWITRSEYWETQFGNAAKEGYIKMDDVSAQVLNDSQAAMLYPKKRRAQAVVNMDKLMGRKTPVYDKLFEKPRIKDYISEIVCLAQQFVGRRKYLWFLIDFINKGK</sequence>
<dbReference type="InterPro" id="IPR017900">
    <property type="entry name" value="4Fe4S_Fe_S_CS"/>
</dbReference>
<dbReference type="Proteomes" id="UP000285236">
    <property type="component" value="Unassembled WGS sequence"/>
</dbReference>
<dbReference type="InterPro" id="IPR045220">
    <property type="entry name" value="FRHB/FDHB/HCAR-like"/>
</dbReference>
<dbReference type="GO" id="GO:0046872">
    <property type="term" value="F:metal ion binding"/>
    <property type="evidence" value="ECO:0007669"/>
    <property type="project" value="UniProtKB-KW"/>
</dbReference>
<dbReference type="RefSeq" id="WP_118079981.1">
    <property type="nucleotide sequence ID" value="NZ_QRYP01000015.1"/>
</dbReference>
<dbReference type="AlphaFoldDB" id="A0AA92TSE7"/>
<dbReference type="PANTHER" id="PTHR31332:SF0">
    <property type="entry name" value="7-HYDROXYMETHYL CHLOROPHYLL A REDUCTASE, CHLOROPLASTIC"/>
    <property type="match status" value="1"/>
</dbReference>
<dbReference type="InterPro" id="IPR007516">
    <property type="entry name" value="Co_F420_Hydgase/DH_bsu_N"/>
</dbReference>
<evidence type="ECO:0000259" key="4">
    <source>
        <dbReference type="PROSITE" id="PS51379"/>
    </source>
</evidence>
<keyword evidence="1" id="KW-0479">Metal-binding</keyword>
<feature type="domain" description="4Fe-4S ferredoxin-type" evidence="4">
    <location>
        <begin position="38"/>
        <end position="69"/>
    </location>
</feature>
<feature type="domain" description="4Fe-4S ferredoxin-type" evidence="4">
    <location>
        <begin position="5"/>
        <end position="34"/>
    </location>
</feature>
<name>A0AA92TSE7_9BACT</name>
<evidence type="ECO:0000313" key="5">
    <source>
        <dbReference type="EMBL" id="RGU97263.1"/>
    </source>
</evidence>